<dbReference type="CDD" id="cd07344">
    <property type="entry name" value="M48_yhfN_like"/>
    <property type="match status" value="1"/>
</dbReference>
<dbReference type="AlphaFoldDB" id="A0A397RZM7"/>
<dbReference type="OrthoDB" id="9811177at2"/>
<evidence type="ECO:0000259" key="1">
    <source>
        <dbReference type="Pfam" id="PF01863"/>
    </source>
</evidence>
<dbReference type="Gene3D" id="3.30.2010.10">
    <property type="entry name" value="Metalloproteases ('zincins'), catalytic domain"/>
    <property type="match status" value="1"/>
</dbReference>
<dbReference type="Proteomes" id="UP000266506">
    <property type="component" value="Unassembled WGS sequence"/>
</dbReference>
<dbReference type="InterPro" id="IPR002725">
    <property type="entry name" value="YgjP-like_metallopeptidase"/>
</dbReference>
<comment type="caution">
    <text evidence="2">The sequence shown here is derived from an EMBL/GenBank/DDBJ whole genome shotgun (WGS) entry which is preliminary data.</text>
</comment>
<evidence type="ECO:0000313" key="3">
    <source>
        <dbReference type="Proteomes" id="UP000266506"/>
    </source>
</evidence>
<keyword evidence="2" id="KW-0378">Hydrolase</keyword>
<accession>A0A397RZM7</accession>
<dbReference type="GO" id="GO:0016787">
    <property type="term" value="F:hydrolase activity"/>
    <property type="evidence" value="ECO:0007669"/>
    <property type="project" value="UniProtKB-KW"/>
</dbReference>
<evidence type="ECO:0000313" key="2">
    <source>
        <dbReference type="EMBL" id="RIA78006.1"/>
    </source>
</evidence>
<organism evidence="2 3">
    <name type="scientific">Anaeroplasma bactoclasticum</name>
    <dbReference type="NCBI Taxonomy" id="2088"/>
    <lineage>
        <taxon>Bacteria</taxon>
        <taxon>Bacillati</taxon>
        <taxon>Mycoplasmatota</taxon>
        <taxon>Mollicutes</taxon>
        <taxon>Anaeroplasmatales</taxon>
        <taxon>Anaeroplasmataceae</taxon>
        <taxon>Anaeroplasma</taxon>
    </lineage>
</organism>
<name>A0A397RZM7_9MOLU</name>
<reference evidence="2 3" key="1">
    <citation type="submission" date="2018-08" db="EMBL/GenBank/DDBJ databases">
        <title>Genomic Encyclopedia of Archaeal and Bacterial Type Strains, Phase II (KMG-II): from individual species to whole genera.</title>
        <authorList>
            <person name="Goeker M."/>
        </authorList>
    </citation>
    <scope>NUCLEOTIDE SEQUENCE [LARGE SCALE GENOMIC DNA]</scope>
    <source>
        <strain evidence="2 3">ATCC 27112</strain>
    </source>
</reference>
<protein>
    <submittedName>
        <fullName evidence="2">Putative metal-dependent hydrolase</fullName>
    </submittedName>
</protein>
<dbReference type="Pfam" id="PF01863">
    <property type="entry name" value="YgjP-like"/>
    <property type="match status" value="1"/>
</dbReference>
<dbReference type="InParanoid" id="A0A397RZM7"/>
<gene>
    <name evidence="2" type="ORF">EI71_00583</name>
</gene>
<feature type="domain" description="YgjP-like metallopeptidase" evidence="1">
    <location>
        <begin position="60"/>
        <end position="218"/>
    </location>
</feature>
<sequence length="225" mass="27655">MEFLLKGLKVKVDFILRKEKRGWSIKFKSPDTFLFYSNRIWRDDEIILEMSKHYRFIKRCLNQEEKIYSNSIHLFGKEYELIKEYSDIRRMVLFGDKVYLYTDTEDKNINQQIANQFYYENLSYFVNNHIEKAKQDMGIKFPITIQYKQVKTYYGECLPKRRIVIFQLALAKYDEISILSVIYHELCHFYYQNHQSSFYKRLEEVFPSYREIQARLRRTKYNDAY</sequence>
<keyword evidence="3" id="KW-1185">Reference proteome</keyword>
<dbReference type="RefSeq" id="WP_119015751.1">
    <property type="nucleotide sequence ID" value="NZ_QXEV01000004.1"/>
</dbReference>
<proteinExistence type="predicted"/>
<dbReference type="EMBL" id="QXEV01000004">
    <property type="protein sequence ID" value="RIA78006.1"/>
    <property type="molecule type" value="Genomic_DNA"/>
</dbReference>